<accession>A0A6I6K2I2</accession>
<evidence type="ECO:0000256" key="1">
    <source>
        <dbReference type="ARBA" id="ARBA00023015"/>
    </source>
</evidence>
<dbReference type="Gene3D" id="2.60.120.280">
    <property type="entry name" value="Regulatory protein AraC"/>
    <property type="match status" value="1"/>
</dbReference>
<dbReference type="PRINTS" id="PR00032">
    <property type="entry name" value="HTHARAC"/>
</dbReference>
<dbReference type="RefSeq" id="WP_158868875.1">
    <property type="nucleotide sequence ID" value="NZ_CP046401.1"/>
</dbReference>
<dbReference type="PROSITE" id="PS01124">
    <property type="entry name" value="HTH_ARAC_FAMILY_2"/>
    <property type="match status" value="1"/>
</dbReference>
<proteinExistence type="predicted"/>
<evidence type="ECO:0000256" key="2">
    <source>
        <dbReference type="ARBA" id="ARBA00023125"/>
    </source>
</evidence>
<dbReference type="InterPro" id="IPR018062">
    <property type="entry name" value="HTH_AraC-typ_CS"/>
</dbReference>
<dbReference type="KEGG" id="mcos:GM418_19270"/>
<keyword evidence="3" id="KW-0804">Transcription</keyword>
<organism evidence="5 6">
    <name type="scientific">Maribellus comscasis</name>
    <dbReference type="NCBI Taxonomy" id="2681766"/>
    <lineage>
        <taxon>Bacteria</taxon>
        <taxon>Pseudomonadati</taxon>
        <taxon>Bacteroidota</taxon>
        <taxon>Bacteroidia</taxon>
        <taxon>Marinilabiliales</taxon>
        <taxon>Prolixibacteraceae</taxon>
        <taxon>Maribellus</taxon>
    </lineage>
</organism>
<keyword evidence="2" id="KW-0238">DNA-binding</keyword>
<dbReference type="InterPro" id="IPR018060">
    <property type="entry name" value="HTH_AraC"/>
</dbReference>
<dbReference type="PANTHER" id="PTHR43280:SF30">
    <property type="entry name" value="MMSAB OPERON REGULATORY PROTEIN"/>
    <property type="match status" value="1"/>
</dbReference>
<dbReference type="PROSITE" id="PS00041">
    <property type="entry name" value="HTH_ARAC_FAMILY_1"/>
    <property type="match status" value="1"/>
</dbReference>
<reference evidence="5 6" key="1">
    <citation type="submission" date="2019-11" db="EMBL/GenBank/DDBJ databases">
        <authorList>
            <person name="Zheng R.K."/>
            <person name="Sun C.M."/>
        </authorList>
    </citation>
    <scope>NUCLEOTIDE SEQUENCE [LARGE SCALE GENOMIC DNA]</scope>
    <source>
        <strain evidence="5 6">WC007</strain>
    </source>
</reference>
<dbReference type="PANTHER" id="PTHR43280">
    <property type="entry name" value="ARAC-FAMILY TRANSCRIPTIONAL REGULATOR"/>
    <property type="match status" value="1"/>
</dbReference>
<keyword evidence="6" id="KW-1185">Reference proteome</keyword>
<gene>
    <name evidence="5" type="ORF">GM418_19270</name>
</gene>
<evidence type="ECO:0000259" key="4">
    <source>
        <dbReference type="PROSITE" id="PS01124"/>
    </source>
</evidence>
<dbReference type="GO" id="GO:0043565">
    <property type="term" value="F:sequence-specific DNA binding"/>
    <property type="evidence" value="ECO:0007669"/>
    <property type="project" value="InterPro"/>
</dbReference>
<dbReference type="AlphaFoldDB" id="A0A6I6K2I2"/>
<dbReference type="SUPFAM" id="SSF46689">
    <property type="entry name" value="Homeodomain-like"/>
    <property type="match status" value="2"/>
</dbReference>
<dbReference type="InterPro" id="IPR020449">
    <property type="entry name" value="Tscrpt_reg_AraC-type_HTH"/>
</dbReference>
<dbReference type="Gene3D" id="1.10.10.60">
    <property type="entry name" value="Homeodomain-like"/>
    <property type="match status" value="2"/>
</dbReference>
<dbReference type="CDD" id="cd06986">
    <property type="entry name" value="cupin_MmsR-like_N"/>
    <property type="match status" value="1"/>
</dbReference>
<name>A0A6I6K2I2_9BACT</name>
<keyword evidence="1" id="KW-0805">Transcription regulation</keyword>
<dbReference type="EMBL" id="CP046401">
    <property type="protein sequence ID" value="QGY45733.1"/>
    <property type="molecule type" value="Genomic_DNA"/>
</dbReference>
<dbReference type="GO" id="GO:0003700">
    <property type="term" value="F:DNA-binding transcription factor activity"/>
    <property type="evidence" value="ECO:0007669"/>
    <property type="project" value="InterPro"/>
</dbReference>
<dbReference type="InterPro" id="IPR009057">
    <property type="entry name" value="Homeodomain-like_sf"/>
</dbReference>
<dbReference type="InterPro" id="IPR037923">
    <property type="entry name" value="HTH-like"/>
</dbReference>
<dbReference type="InterPro" id="IPR003313">
    <property type="entry name" value="AraC-bd"/>
</dbReference>
<dbReference type="Proteomes" id="UP000428260">
    <property type="component" value="Chromosome"/>
</dbReference>
<evidence type="ECO:0000256" key="3">
    <source>
        <dbReference type="ARBA" id="ARBA00023163"/>
    </source>
</evidence>
<dbReference type="SUPFAM" id="SSF51215">
    <property type="entry name" value="Regulatory protein AraC"/>
    <property type="match status" value="1"/>
</dbReference>
<dbReference type="Pfam" id="PF12833">
    <property type="entry name" value="HTH_18"/>
    <property type="match status" value="1"/>
</dbReference>
<sequence>MKRKEGFPGQLSYIIPKGTLQKLIQNPLFEDLYLTDIGYYPHALYHYRERAEGISQSILIYSVEGSGFINIAGNLYKLPPDHFFIIPQNTPHSYFADKKDPWSIYWIHLEGKKSKFISHSFSQPTPIERTNTSRINDRLELFGEIFKCLEMGHGIEILEYVNMCLPRLLATFTHIKQYRSINEPINNDPVGLAINFMLENLKKRLSLKQLAKEVHLSGSYFSRLFLSRTGFPPIDYFNQLKIQQSCRLLDNKELSIADVAREIGMEDQFYFSRMFRKVMNQSPREYRKGRILTSS</sequence>
<dbReference type="Pfam" id="PF02311">
    <property type="entry name" value="AraC_binding"/>
    <property type="match status" value="1"/>
</dbReference>
<dbReference type="SMART" id="SM00342">
    <property type="entry name" value="HTH_ARAC"/>
    <property type="match status" value="1"/>
</dbReference>
<protein>
    <submittedName>
        <fullName evidence="5">Helix-turn-helix domain-containing protein</fullName>
    </submittedName>
</protein>
<evidence type="ECO:0000313" key="5">
    <source>
        <dbReference type="EMBL" id="QGY45733.1"/>
    </source>
</evidence>
<feature type="domain" description="HTH araC/xylS-type" evidence="4">
    <location>
        <begin position="191"/>
        <end position="289"/>
    </location>
</feature>
<evidence type="ECO:0000313" key="6">
    <source>
        <dbReference type="Proteomes" id="UP000428260"/>
    </source>
</evidence>